<sequence length="158" mass="17315">MSLLSYFPTLFCSSADGTLSPSPACYAPPPELDVSTAQSVAESRHMSSRVCTHYACTPHNAYVTIDHRACCSVCNLHTNVPGYPTPPRHPIHSFVRPHIPGNLRLSLSVAATTSSDYKFPPPIFSVGELDQRDNAARDRAESDRGLYVWPCPSNELEL</sequence>
<keyword evidence="2" id="KW-1185">Reference proteome</keyword>
<protein>
    <submittedName>
        <fullName evidence="1">Uncharacterized protein</fullName>
    </submittedName>
</protein>
<evidence type="ECO:0000313" key="2">
    <source>
        <dbReference type="Proteomes" id="UP001055072"/>
    </source>
</evidence>
<comment type="caution">
    <text evidence="1">The sequence shown here is derived from an EMBL/GenBank/DDBJ whole genome shotgun (WGS) entry which is preliminary data.</text>
</comment>
<name>A0ACB8UDN6_9APHY</name>
<evidence type="ECO:0000313" key="1">
    <source>
        <dbReference type="EMBL" id="KAI0092400.1"/>
    </source>
</evidence>
<accession>A0ACB8UDN6</accession>
<gene>
    <name evidence="1" type="ORF">BDY19DRAFT_924118</name>
</gene>
<organism evidence="1 2">
    <name type="scientific">Irpex rosettiformis</name>
    <dbReference type="NCBI Taxonomy" id="378272"/>
    <lineage>
        <taxon>Eukaryota</taxon>
        <taxon>Fungi</taxon>
        <taxon>Dikarya</taxon>
        <taxon>Basidiomycota</taxon>
        <taxon>Agaricomycotina</taxon>
        <taxon>Agaricomycetes</taxon>
        <taxon>Polyporales</taxon>
        <taxon>Irpicaceae</taxon>
        <taxon>Irpex</taxon>
    </lineage>
</organism>
<dbReference type="EMBL" id="MU274903">
    <property type="protein sequence ID" value="KAI0092400.1"/>
    <property type="molecule type" value="Genomic_DNA"/>
</dbReference>
<dbReference type="Proteomes" id="UP001055072">
    <property type="component" value="Unassembled WGS sequence"/>
</dbReference>
<reference evidence="1" key="1">
    <citation type="journal article" date="2021" name="Environ. Microbiol.">
        <title>Gene family expansions and transcriptome signatures uncover fungal adaptations to wood decay.</title>
        <authorList>
            <person name="Hage H."/>
            <person name="Miyauchi S."/>
            <person name="Viragh M."/>
            <person name="Drula E."/>
            <person name="Min B."/>
            <person name="Chaduli D."/>
            <person name="Navarro D."/>
            <person name="Favel A."/>
            <person name="Norest M."/>
            <person name="Lesage-Meessen L."/>
            <person name="Balint B."/>
            <person name="Merenyi Z."/>
            <person name="de Eugenio L."/>
            <person name="Morin E."/>
            <person name="Martinez A.T."/>
            <person name="Baldrian P."/>
            <person name="Stursova M."/>
            <person name="Martinez M.J."/>
            <person name="Novotny C."/>
            <person name="Magnuson J.K."/>
            <person name="Spatafora J.W."/>
            <person name="Maurice S."/>
            <person name="Pangilinan J."/>
            <person name="Andreopoulos W."/>
            <person name="LaButti K."/>
            <person name="Hundley H."/>
            <person name="Na H."/>
            <person name="Kuo A."/>
            <person name="Barry K."/>
            <person name="Lipzen A."/>
            <person name="Henrissat B."/>
            <person name="Riley R."/>
            <person name="Ahrendt S."/>
            <person name="Nagy L.G."/>
            <person name="Grigoriev I.V."/>
            <person name="Martin F."/>
            <person name="Rosso M.N."/>
        </authorList>
    </citation>
    <scope>NUCLEOTIDE SEQUENCE</scope>
    <source>
        <strain evidence="1">CBS 384.51</strain>
    </source>
</reference>
<proteinExistence type="predicted"/>